<comment type="similarity">
    <text evidence="1">Belongs to the TACO1 family.</text>
</comment>
<dbReference type="OrthoDB" id="2017544at2759"/>
<dbReference type="KEGG" id="tpal:117652094"/>
<dbReference type="InterPro" id="IPR048300">
    <property type="entry name" value="TACO1_YebC-like_2nd/3rd_dom"/>
</dbReference>
<dbReference type="InterPro" id="IPR002876">
    <property type="entry name" value="Transcrip_reg_TACO1-like"/>
</dbReference>
<dbReference type="InParanoid" id="A0A6P9A555"/>
<evidence type="ECO:0000313" key="5">
    <source>
        <dbReference type="RefSeq" id="XP_034252660.1"/>
    </source>
</evidence>
<keyword evidence="4" id="KW-1185">Reference proteome</keyword>
<feature type="domain" description="TACO1/YebC-like second and third" evidence="2">
    <location>
        <begin position="133"/>
        <end position="263"/>
    </location>
</feature>
<evidence type="ECO:0000256" key="1">
    <source>
        <dbReference type="ARBA" id="ARBA00008724"/>
    </source>
</evidence>
<evidence type="ECO:0000259" key="2">
    <source>
        <dbReference type="Pfam" id="PF01709"/>
    </source>
</evidence>
<name>A0A6P9A555_THRPL</name>
<dbReference type="SUPFAM" id="SSF75625">
    <property type="entry name" value="YebC-like"/>
    <property type="match status" value="1"/>
</dbReference>
<proteinExistence type="inferred from homology"/>
<accession>A0A6P9A555</accession>
<protein>
    <submittedName>
        <fullName evidence="5">Probable transcriptional regulatory protein TDE_1487</fullName>
    </submittedName>
</protein>
<dbReference type="RefSeq" id="XP_034252660.1">
    <property type="nucleotide sequence ID" value="XM_034396769.1"/>
</dbReference>
<reference evidence="5" key="1">
    <citation type="submission" date="2025-08" db="UniProtKB">
        <authorList>
            <consortium name="RefSeq"/>
        </authorList>
    </citation>
    <scope>IDENTIFICATION</scope>
    <source>
        <tissue evidence="5">Total insect</tissue>
    </source>
</reference>
<evidence type="ECO:0000313" key="4">
    <source>
        <dbReference type="Proteomes" id="UP000515158"/>
    </source>
</evidence>
<dbReference type="PANTHER" id="PTHR12532">
    <property type="entry name" value="TRANSLATIONAL ACTIVATOR OF CYTOCHROME C OXIDASE 1"/>
    <property type="match status" value="1"/>
</dbReference>
<dbReference type="AlphaFoldDB" id="A0A6P9A555"/>
<sequence length="264" mass="29697">MFSSRVFNRICGITSSLTQVKRAAGHSKWANIRHTKAAKDGEKAAISLRKLRDIKVALAASNWNTDVEKNPLLARAVNSAIMANVPKETVENFLKKAKSTKEHVIEYRLRGPSDSIFIFTYICSPMTEGELRNAVKKLIYKSSVFSATQGFQQAFEKKGVILAKPVGKEATMDDAEEAAILSGAEEVRPEDGEKNVYRYLTDAQEFYQVTKALREEGWEVTEAAIEDMPTYLVNVSEEDKEELTKEIEKFQDIPEFMKMTDNVA</sequence>
<dbReference type="InterPro" id="IPR029072">
    <property type="entry name" value="YebC-like"/>
</dbReference>
<dbReference type="PANTHER" id="PTHR12532:SF0">
    <property type="entry name" value="TRANSLATIONAL ACTIVATOR OF CYTOCHROME C OXIDASE 1"/>
    <property type="match status" value="1"/>
</dbReference>
<dbReference type="GeneID" id="117652094"/>
<evidence type="ECO:0000259" key="3">
    <source>
        <dbReference type="Pfam" id="PF20772"/>
    </source>
</evidence>
<dbReference type="InterPro" id="IPR017856">
    <property type="entry name" value="Integrase-like_N"/>
</dbReference>
<organism evidence="5">
    <name type="scientific">Thrips palmi</name>
    <name type="common">Melon thrips</name>
    <dbReference type="NCBI Taxonomy" id="161013"/>
    <lineage>
        <taxon>Eukaryota</taxon>
        <taxon>Metazoa</taxon>
        <taxon>Ecdysozoa</taxon>
        <taxon>Arthropoda</taxon>
        <taxon>Hexapoda</taxon>
        <taxon>Insecta</taxon>
        <taxon>Pterygota</taxon>
        <taxon>Neoptera</taxon>
        <taxon>Paraneoptera</taxon>
        <taxon>Thysanoptera</taxon>
        <taxon>Terebrantia</taxon>
        <taxon>Thripoidea</taxon>
        <taxon>Thripidae</taxon>
        <taxon>Thrips</taxon>
    </lineage>
</organism>
<gene>
    <name evidence="5" type="primary">LOC117652094</name>
</gene>
<dbReference type="Proteomes" id="UP000515158">
    <property type="component" value="Unplaced"/>
</dbReference>
<feature type="domain" description="TACO1/YebC-like N-terminal" evidence="3">
    <location>
        <begin position="27"/>
        <end position="99"/>
    </location>
</feature>
<dbReference type="Pfam" id="PF20772">
    <property type="entry name" value="TACO1_YebC_N"/>
    <property type="match status" value="1"/>
</dbReference>
<dbReference type="InterPro" id="IPR026564">
    <property type="entry name" value="Transcrip_reg_TACO1-like_dom3"/>
</dbReference>
<dbReference type="Gene3D" id="3.30.70.980">
    <property type="match status" value="2"/>
</dbReference>
<dbReference type="GO" id="GO:0005739">
    <property type="term" value="C:mitochondrion"/>
    <property type="evidence" value="ECO:0007669"/>
    <property type="project" value="TreeGrafter"/>
</dbReference>
<dbReference type="Gene3D" id="1.10.10.200">
    <property type="match status" value="1"/>
</dbReference>
<dbReference type="Pfam" id="PF01709">
    <property type="entry name" value="Transcrip_reg"/>
    <property type="match status" value="1"/>
</dbReference>
<dbReference type="FunCoup" id="A0A6P9A555">
    <property type="interactions" value="517"/>
</dbReference>
<dbReference type="InterPro" id="IPR049083">
    <property type="entry name" value="TACO1_YebC_N"/>
</dbReference>